<proteinExistence type="predicted"/>
<reference evidence="2" key="2">
    <citation type="submission" date="2020-09" db="EMBL/GenBank/DDBJ databases">
        <authorList>
            <person name="Sun Q."/>
            <person name="Ohkuma M."/>
        </authorList>
    </citation>
    <scope>NUCLEOTIDE SEQUENCE</scope>
    <source>
        <strain evidence="2">JCM 15759</strain>
    </source>
</reference>
<organism evidence="2 3">
    <name type="scientific">Haloarcula argentinensis</name>
    <dbReference type="NCBI Taxonomy" id="43776"/>
    <lineage>
        <taxon>Archaea</taxon>
        <taxon>Methanobacteriati</taxon>
        <taxon>Methanobacteriota</taxon>
        <taxon>Stenosarchaea group</taxon>
        <taxon>Halobacteria</taxon>
        <taxon>Halobacteriales</taxon>
        <taxon>Haloarculaceae</taxon>
        <taxon>Haloarcula</taxon>
    </lineage>
</organism>
<comment type="caution">
    <text evidence="2">The sequence shown here is derived from an EMBL/GenBank/DDBJ whole genome shotgun (WGS) entry which is preliminary data.</text>
</comment>
<feature type="region of interest" description="Disordered" evidence="1">
    <location>
        <begin position="1"/>
        <end position="31"/>
    </location>
</feature>
<dbReference type="Pfam" id="PF24113">
    <property type="entry name" value="DUF7387"/>
    <property type="match status" value="1"/>
</dbReference>
<protein>
    <submittedName>
        <fullName evidence="2">HicB family protein</fullName>
    </submittedName>
</protein>
<gene>
    <name evidence="2" type="ORF">GCM10009006_36790</name>
</gene>
<dbReference type="InterPro" id="IPR055811">
    <property type="entry name" value="DUF7387"/>
</dbReference>
<dbReference type="Proteomes" id="UP000656367">
    <property type="component" value="Unassembled WGS sequence"/>
</dbReference>
<feature type="region of interest" description="Disordered" evidence="1">
    <location>
        <begin position="65"/>
        <end position="85"/>
    </location>
</feature>
<dbReference type="AlphaFoldDB" id="A0A830FX06"/>
<sequence length="85" mass="8958">MSSGQEIRLTNDGDGDGWTAVDVDTGVASDGPTREAALENLDDAVGLHQGDRGRPVTDADLEALDVDPEAVPDEPQVPDAPWFDN</sequence>
<dbReference type="EMBL" id="BMON01000009">
    <property type="protein sequence ID" value="GGM52268.1"/>
    <property type="molecule type" value="Genomic_DNA"/>
</dbReference>
<dbReference type="OrthoDB" id="201961at2157"/>
<evidence type="ECO:0000313" key="3">
    <source>
        <dbReference type="Proteomes" id="UP000656367"/>
    </source>
</evidence>
<dbReference type="RefSeq" id="WP_188854049.1">
    <property type="nucleotide sequence ID" value="NZ_BMON01000009.1"/>
</dbReference>
<reference evidence="2" key="1">
    <citation type="journal article" date="2014" name="Int. J. Syst. Evol. Microbiol.">
        <title>Complete genome sequence of Corynebacterium casei LMG S-19264T (=DSM 44701T), isolated from a smear-ripened cheese.</title>
        <authorList>
            <consortium name="US DOE Joint Genome Institute (JGI-PGF)"/>
            <person name="Walter F."/>
            <person name="Albersmeier A."/>
            <person name="Kalinowski J."/>
            <person name="Ruckert C."/>
        </authorList>
    </citation>
    <scope>NUCLEOTIDE SEQUENCE</scope>
    <source>
        <strain evidence="2">JCM 15759</strain>
    </source>
</reference>
<accession>A0A830FX06</accession>
<name>A0A830FX06_HALAR</name>
<evidence type="ECO:0000256" key="1">
    <source>
        <dbReference type="SAM" id="MobiDB-lite"/>
    </source>
</evidence>
<evidence type="ECO:0000313" key="2">
    <source>
        <dbReference type="EMBL" id="GGM52268.1"/>
    </source>
</evidence>